<sequence>MVKEGRKEAVGETIHFRTGVIIWPELYRGRVIVVCLSSESRRKPKERSAIFPAVRLGRKIRGLSGFSAGQNLLVRSLVEERNDAYWVLHAGERFGVYDKLARK</sequence>
<protein>
    <submittedName>
        <fullName evidence="1">Uncharacterized protein</fullName>
    </submittedName>
</protein>
<reference evidence="2" key="1">
    <citation type="submission" date="2017-09" db="EMBL/GenBank/DDBJ databases">
        <title>Depth-based differentiation of microbial function through sediment-hosted aquifers and enrichment of novel symbionts in the deep terrestrial subsurface.</title>
        <authorList>
            <person name="Probst A.J."/>
            <person name="Ladd B."/>
            <person name="Jarett J.K."/>
            <person name="Geller-Mcgrath D.E."/>
            <person name="Sieber C.M.K."/>
            <person name="Emerson J.B."/>
            <person name="Anantharaman K."/>
            <person name="Thomas B.C."/>
            <person name="Malmstrom R."/>
            <person name="Stieglmeier M."/>
            <person name="Klingl A."/>
            <person name="Woyke T."/>
            <person name="Ryan C.M."/>
            <person name="Banfield J.F."/>
        </authorList>
    </citation>
    <scope>NUCLEOTIDE SEQUENCE [LARGE SCALE GENOMIC DNA]</scope>
</reference>
<dbReference type="Proteomes" id="UP000231198">
    <property type="component" value="Unassembled WGS sequence"/>
</dbReference>
<dbReference type="EMBL" id="PEZG01000040">
    <property type="protein sequence ID" value="PIS15793.1"/>
    <property type="molecule type" value="Genomic_DNA"/>
</dbReference>
<name>A0A2H0WT11_9BACT</name>
<comment type="caution">
    <text evidence="1">The sequence shown here is derived from an EMBL/GenBank/DDBJ whole genome shotgun (WGS) entry which is preliminary data.</text>
</comment>
<gene>
    <name evidence="1" type="ORF">COT62_01840</name>
</gene>
<evidence type="ECO:0000313" key="2">
    <source>
        <dbReference type="Proteomes" id="UP000231198"/>
    </source>
</evidence>
<dbReference type="AlphaFoldDB" id="A0A2H0WT11"/>
<evidence type="ECO:0000313" key="1">
    <source>
        <dbReference type="EMBL" id="PIS15793.1"/>
    </source>
</evidence>
<accession>A0A2H0WT11</accession>
<proteinExistence type="predicted"/>
<organism evidence="1 2">
    <name type="scientific">Candidatus Roizmanbacteria bacterium CG09_land_8_20_14_0_10_41_9</name>
    <dbReference type="NCBI Taxonomy" id="1974850"/>
    <lineage>
        <taxon>Bacteria</taxon>
        <taxon>Candidatus Roizmaniibacteriota</taxon>
    </lineage>
</organism>